<evidence type="ECO:0000256" key="13">
    <source>
        <dbReference type="ARBA" id="ARBA00023201"/>
    </source>
</evidence>
<feature type="compositionally biased region" description="Polar residues" evidence="15">
    <location>
        <begin position="1063"/>
        <end position="1074"/>
    </location>
</feature>
<dbReference type="InterPro" id="IPR003024">
    <property type="entry name" value="Na/HCO3_transpt"/>
</dbReference>
<keyword evidence="5" id="KW-1003">Cell membrane</keyword>
<feature type="transmembrane region" description="Helical" evidence="14">
    <location>
        <begin position="802"/>
        <end position="826"/>
    </location>
</feature>
<dbReference type="Gene3D" id="1.10.287.570">
    <property type="entry name" value="Helical hairpin bin"/>
    <property type="match status" value="1"/>
</dbReference>
<feature type="domain" description="Bicarbonate transporter-like transmembrane" evidence="16">
    <location>
        <begin position="451"/>
        <end position="991"/>
    </location>
</feature>
<dbReference type="Pfam" id="PF07565">
    <property type="entry name" value="Band_3_cyto"/>
    <property type="match status" value="1"/>
</dbReference>
<protein>
    <recommendedName>
        <fullName evidence="14">Anion exchange protein</fullName>
    </recommendedName>
</protein>
<evidence type="ECO:0000256" key="14">
    <source>
        <dbReference type="RuleBase" id="RU362035"/>
    </source>
</evidence>
<evidence type="ECO:0000256" key="11">
    <source>
        <dbReference type="ARBA" id="ARBA00023157"/>
    </source>
</evidence>
<dbReference type="PRINTS" id="PR01231">
    <property type="entry name" value="HCO3TRNSPORT"/>
</dbReference>
<feature type="compositionally biased region" description="Basic residues" evidence="15">
    <location>
        <begin position="59"/>
        <end position="76"/>
    </location>
</feature>
<dbReference type="GO" id="GO:0021860">
    <property type="term" value="P:pyramidal neuron development"/>
    <property type="evidence" value="ECO:0007669"/>
    <property type="project" value="Ensembl"/>
</dbReference>
<evidence type="ECO:0000256" key="12">
    <source>
        <dbReference type="ARBA" id="ARBA00023180"/>
    </source>
</evidence>
<dbReference type="GO" id="GO:0097440">
    <property type="term" value="C:apical dendrite"/>
    <property type="evidence" value="ECO:0007669"/>
    <property type="project" value="Ensembl"/>
</dbReference>
<dbReference type="GO" id="GO:0043025">
    <property type="term" value="C:neuronal cell body"/>
    <property type="evidence" value="ECO:0007669"/>
    <property type="project" value="Ensembl"/>
</dbReference>
<dbReference type="PANTHER" id="PTHR11453:SF32">
    <property type="entry name" value="SODIUM-DRIVEN CHLORIDE BICARBONATE EXCHANGER"/>
    <property type="match status" value="1"/>
</dbReference>
<evidence type="ECO:0000259" key="17">
    <source>
        <dbReference type="Pfam" id="PF07565"/>
    </source>
</evidence>
<dbReference type="FunFam" id="1.10.287.570:FF:000001">
    <property type="entry name" value="Anion exchange protein"/>
    <property type="match status" value="1"/>
</dbReference>
<dbReference type="GO" id="GO:0007601">
    <property type="term" value="P:visual perception"/>
    <property type="evidence" value="ECO:0007669"/>
    <property type="project" value="Ensembl"/>
</dbReference>
<evidence type="ECO:0000256" key="6">
    <source>
        <dbReference type="ARBA" id="ARBA00022692"/>
    </source>
</evidence>
<evidence type="ECO:0000256" key="9">
    <source>
        <dbReference type="ARBA" id="ARBA00023065"/>
    </source>
</evidence>
<dbReference type="Ensembl" id="ENSGEVT00005030403.1">
    <property type="protein sequence ID" value="ENSGEVP00005028926.1"/>
    <property type="gene ID" value="ENSGEVG00005020307.1"/>
</dbReference>
<keyword evidence="7 14" id="KW-1133">Transmembrane helix</keyword>
<dbReference type="Gene3D" id="3.40.930.10">
    <property type="entry name" value="Mannitol-specific EII, Chain A"/>
    <property type="match status" value="1"/>
</dbReference>
<evidence type="ECO:0000256" key="1">
    <source>
        <dbReference type="ARBA" id="ARBA00004221"/>
    </source>
</evidence>
<evidence type="ECO:0000256" key="5">
    <source>
        <dbReference type="ARBA" id="ARBA00022475"/>
    </source>
</evidence>
<feature type="transmembrane region" description="Helical" evidence="14">
    <location>
        <begin position="480"/>
        <end position="502"/>
    </location>
</feature>
<evidence type="ECO:0000256" key="2">
    <source>
        <dbReference type="ARBA" id="ARBA00004554"/>
    </source>
</evidence>
<dbReference type="GO" id="GO:0035264">
    <property type="term" value="P:multicellular organism growth"/>
    <property type="evidence" value="ECO:0007669"/>
    <property type="project" value="Ensembl"/>
</dbReference>
<feature type="transmembrane region" description="Helical" evidence="14">
    <location>
        <begin position="676"/>
        <end position="694"/>
    </location>
</feature>
<reference evidence="18" key="2">
    <citation type="submission" date="2025-08" db="UniProtKB">
        <authorList>
            <consortium name="Ensembl"/>
        </authorList>
    </citation>
    <scope>IDENTIFICATION</scope>
</reference>
<feature type="transmembrane region" description="Helical" evidence="14">
    <location>
        <begin position="509"/>
        <end position="530"/>
    </location>
</feature>
<dbReference type="GO" id="GO:0035641">
    <property type="term" value="P:locomotory exploration behavior"/>
    <property type="evidence" value="ECO:0007669"/>
    <property type="project" value="Ensembl"/>
</dbReference>
<dbReference type="GO" id="GO:0016324">
    <property type="term" value="C:apical plasma membrane"/>
    <property type="evidence" value="ECO:0007669"/>
    <property type="project" value="UniProtKB-SubCell"/>
</dbReference>
<dbReference type="NCBIfam" id="TIGR00834">
    <property type="entry name" value="ae"/>
    <property type="match status" value="1"/>
</dbReference>
<evidence type="ECO:0000256" key="8">
    <source>
        <dbReference type="ARBA" id="ARBA00023053"/>
    </source>
</evidence>
<keyword evidence="9 14" id="KW-0406">Ion transport</keyword>
<dbReference type="GO" id="GO:0048172">
    <property type="term" value="P:regulation of short-term neuronal synaptic plasticity"/>
    <property type="evidence" value="ECO:0007669"/>
    <property type="project" value="Ensembl"/>
</dbReference>
<dbReference type="GO" id="GO:0043679">
    <property type="term" value="C:axon terminus"/>
    <property type="evidence" value="ECO:0007669"/>
    <property type="project" value="Ensembl"/>
</dbReference>
<dbReference type="InterPro" id="IPR016152">
    <property type="entry name" value="PTrfase/Anion_transptr"/>
</dbReference>
<dbReference type="GO" id="GO:0051453">
    <property type="term" value="P:regulation of intracellular pH"/>
    <property type="evidence" value="ECO:0007669"/>
    <property type="project" value="TreeGrafter"/>
</dbReference>
<dbReference type="GO" id="GO:0008510">
    <property type="term" value="F:sodium:bicarbonate symporter activity"/>
    <property type="evidence" value="ECO:0007669"/>
    <property type="project" value="Ensembl"/>
</dbReference>
<name>A0A8C5F2K9_9SAUR</name>
<dbReference type="SUPFAM" id="SSF55804">
    <property type="entry name" value="Phoshotransferase/anion transport protein"/>
    <property type="match status" value="1"/>
</dbReference>
<keyword evidence="12" id="KW-0325">Glycoprotein</keyword>
<dbReference type="Pfam" id="PF00955">
    <property type="entry name" value="HCO3_cotransp"/>
    <property type="match status" value="1"/>
</dbReference>
<dbReference type="GO" id="GO:0016323">
    <property type="term" value="C:basolateral plasma membrane"/>
    <property type="evidence" value="ECO:0007669"/>
    <property type="project" value="UniProtKB-SubCell"/>
</dbReference>
<keyword evidence="8" id="KW-0915">Sodium</keyword>
<feature type="transmembrane region" description="Helical" evidence="14">
    <location>
        <begin position="578"/>
        <end position="596"/>
    </location>
</feature>
<feature type="compositionally biased region" description="Basic and acidic residues" evidence="15">
    <location>
        <begin position="77"/>
        <end position="90"/>
    </location>
</feature>
<keyword evidence="13" id="KW-0739">Sodium transport</keyword>
<keyword evidence="4 14" id="KW-0813">Transport</keyword>
<organism evidence="18 19">
    <name type="scientific">Gopherus evgoodei</name>
    <name type="common">Goodes thornscrub tortoise</name>
    <dbReference type="NCBI Taxonomy" id="1825980"/>
    <lineage>
        <taxon>Eukaryota</taxon>
        <taxon>Metazoa</taxon>
        <taxon>Chordata</taxon>
        <taxon>Craniata</taxon>
        <taxon>Vertebrata</taxon>
        <taxon>Euteleostomi</taxon>
        <taxon>Archelosauria</taxon>
        <taxon>Testudinata</taxon>
        <taxon>Testudines</taxon>
        <taxon>Cryptodira</taxon>
        <taxon>Durocryptodira</taxon>
        <taxon>Testudinoidea</taxon>
        <taxon>Testudinidae</taxon>
        <taxon>Gopherus</taxon>
    </lineage>
</organism>
<feature type="domain" description="Band 3 cytoplasmic" evidence="17">
    <location>
        <begin position="115"/>
        <end position="404"/>
    </location>
</feature>
<evidence type="ECO:0000259" key="16">
    <source>
        <dbReference type="Pfam" id="PF00955"/>
    </source>
</evidence>
<dbReference type="PANTHER" id="PTHR11453">
    <property type="entry name" value="ANION EXCHANGE PROTEIN"/>
    <property type="match status" value="1"/>
</dbReference>
<accession>A0A8C5F2K9</accession>
<feature type="transmembrane region" description="Helical" evidence="14">
    <location>
        <begin position="762"/>
        <end position="781"/>
    </location>
</feature>
<feature type="region of interest" description="Disordered" evidence="15">
    <location>
        <begin position="407"/>
        <end position="434"/>
    </location>
</feature>
<evidence type="ECO:0000313" key="18">
    <source>
        <dbReference type="Ensembl" id="ENSGEVP00005028926.1"/>
    </source>
</evidence>
<comment type="subcellular location">
    <subcellularLocation>
        <location evidence="1">Apical cell membrane</location>
    </subcellularLocation>
    <subcellularLocation>
        <location evidence="2">Basolateral cell membrane</location>
        <topology evidence="2">Multi-pass membrane protein</topology>
    </subcellularLocation>
    <subcellularLocation>
        <location evidence="14">Membrane</location>
        <topology evidence="14">Multi-pass membrane protein</topology>
    </subcellularLocation>
</comment>
<keyword evidence="11" id="KW-1015">Disulfide bond</keyword>
<feature type="transmembrane region" description="Helical" evidence="14">
    <location>
        <begin position="957"/>
        <end position="974"/>
    </location>
</feature>
<reference evidence="18" key="1">
    <citation type="submission" date="2019-06" db="EMBL/GenBank/DDBJ databases">
        <title>G10K-VGP Goodes thornscrub tortoise genome, primary haplotype.</title>
        <authorList>
            <person name="Murphy B."/>
            <person name="Edwards T."/>
            <person name="Rhie A."/>
            <person name="Koren S."/>
            <person name="Phillippy A."/>
            <person name="Fedrigo O."/>
            <person name="Haase B."/>
            <person name="Mountcastle J."/>
            <person name="Lewin H."/>
            <person name="Damas J."/>
            <person name="Howe K."/>
            <person name="Formenti G."/>
            <person name="Myers G."/>
            <person name="Durbin R."/>
            <person name="Jarvis E.D."/>
        </authorList>
    </citation>
    <scope>NUCLEOTIDE SEQUENCE [LARGE SCALE GENOMIC DNA]</scope>
</reference>
<feature type="region of interest" description="Disordered" evidence="15">
    <location>
        <begin position="1050"/>
        <end position="1074"/>
    </location>
</feature>
<keyword evidence="6 14" id="KW-0812">Transmembrane</keyword>
<proteinExistence type="inferred from homology"/>
<dbReference type="FunFam" id="3.40.930.10:FF:000001">
    <property type="entry name" value="Anion exchange protein"/>
    <property type="match status" value="1"/>
</dbReference>
<keyword evidence="19" id="KW-1185">Reference proteome</keyword>
<evidence type="ECO:0000256" key="15">
    <source>
        <dbReference type="SAM" id="MobiDB-lite"/>
    </source>
</evidence>
<dbReference type="GeneTree" id="ENSGT00940000156972"/>
<sequence length="1074" mass="121390">CHNRSNFFTSKPVLKTRNDEEAVVDRGGTRSILKTHFEKEDLEGHRTLFIGVHVPLGGRKSHRRHRHRGHKHRKRDRERDSGLEDGRESPPFDTPSQRVQFILGTEDDDEEHIPHDLFTELDEICCREGEDAEWRETARWLKFEEDVEDGGERWSKPYVATLSLHSLFELRSCILNGTVLLDMRANSLEEIADMILDQQVGSGQLSEDVRHRVHEALLKQHHHQNQKKLSNRIPIVRSFADIGKKQSEPHSMDKNAGQIVSPQSAPACIENKNDVSRENSTVDFSKVDLHFMKKIPPGAEASNILVGELEFLDRAVVAFVRLSPAVLLSGLAEVPIPTRFLFILLGPLGKGQQYHEIGRSIATLMTDEVFHDVAYKAKDRNDLVSGIDEFLDQVTVLPPGEWDPTIRIEPPKNVPSQEKRKVPGVPNGTAAHGDPVPLGGHSGPELQRTGKFFGGLILDIKRKVPFFWSDFRDAFSLQCLASFLFLYCACMSPVITFGGLLGEATEGRIVFQSFFFFHITGPVLVFEKILFKFCKEYGLSYLSLRASIGLWTATLCIILVATDASSLVCYITRFTEEAFASLICIIFIYEALEKLFHLGETYPINMHNDLELLTQYSCSCVEPHNPSNKTLQYWNDHNISASDIPWGNLTVSECGTFHGEYVGRACGHHGPYVPDVLFWSVILFFSTVTLSSTLKQFKTSRYFPTKVRSIVSDFAVFLTIMSMVLIDYALGIPSPKLQVPNAFKPTRDDRGWFVSPLGPNPWWTILAAVIPALLCTILIFMDQQITAVIINRKEHKLKKGCGYHLDLLMVALMLGVCSIMGLPWFVAATVLSISHVNSLKLESECSAPGEQPKFLGIREQRVTGLMIFVLMGSSVFLTSILKFIPMPVLYGVFLYMGASSLKGIQLFDRIKLFWMPAKHQPDFIYLRHVPLRKVHLFTIIQLSCLVLLWIIKVSRAAIVFPMMVLALVFVRKLMDLFFTKRELSWLDDLMPESKKKKLEDAEKEVEQRLITCDIVCSFLSRDDPSVINISDEMAKTAVWKTLLISSENAKDKESSFPSKRPCPSTSSIAFSHFK</sequence>
<feature type="region of interest" description="Disordered" evidence="15">
    <location>
        <begin position="58"/>
        <end position="97"/>
    </location>
</feature>
<dbReference type="OrthoDB" id="1735926at2759"/>
<dbReference type="GO" id="GO:0098982">
    <property type="term" value="C:GABA-ergic synapse"/>
    <property type="evidence" value="ECO:0007669"/>
    <property type="project" value="Ensembl"/>
</dbReference>
<evidence type="ECO:0000256" key="10">
    <source>
        <dbReference type="ARBA" id="ARBA00023136"/>
    </source>
</evidence>
<evidence type="ECO:0000256" key="3">
    <source>
        <dbReference type="ARBA" id="ARBA00010993"/>
    </source>
</evidence>
<reference evidence="18" key="3">
    <citation type="submission" date="2025-09" db="UniProtKB">
        <authorList>
            <consortium name="Ensembl"/>
        </authorList>
    </citation>
    <scope>IDENTIFICATION</scope>
</reference>
<dbReference type="GO" id="GO:0009416">
    <property type="term" value="P:response to light stimulus"/>
    <property type="evidence" value="ECO:0007669"/>
    <property type="project" value="Ensembl"/>
</dbReference>
<dbReference type="PRINTS" id="PR01232">
    <property type="entry name" value="NAHCO3TRSPRT"/>
</dbReference>
<feature type="transmembrane region" description="Helical" evidence="14">
    <location>
        <begin position="862"/>
        <end position="884"/>
    </location>
</feature>
<dbReference type="GO" id="GO:0140892">
    <property type="term" value="F:sodium,bicarbonate:chloride antiporter activity"/>
    <property type="evidence" value="ECO:0007669"/>
    <property type="project" value="Ensembl"/>
</dbReference>
<feature type="transmembrane region" description="Helical" evidence="14">
    <location>
        <begin position="934"/>
        <end position="951"/>
    </location>
</feature>
<evidence type="ECO:0000256" key="7">
    <source>
        <dbReference type="ARBA" id="ARBA00022989"/>
    </source>
</evidence>
<dbReference type="GO" id="GO:0097441">
    <property type="term" value="C:basal dendrite"/>
    <property type="evidence" value="ECO:0007669"/>
    <property type="project" value="Ensembl"/>
</dbReference>
<dbReference type="InterPro" id="IPR011531">
    <property type="entry name" value="HCO3_transpt-like_TM_dom"/>
</dbReference>
<feature type="transmembrane region" description="Helical" evidence="14">
    <location>
        <begin position="714"/>
        <end position="732"/>
    </location>
</feature>
<evidence type="ECO:0000256" key="4">
    <source>
        <dbReference type="ARBA" id="ARBA00022448"/>
    </source>
</evidence>
<dbReference type="InterPro" id="IPR013769">
    <property type="entry name" value="Band3_cytoplasmic_dom"/>
</dbReference>
<dbReference type="AlphaFoldDB" id="A0A8C5F2K9"/>
<comment type="similarity">
    <text evidence="3 14">Belongs to the anion exchanger (TC 2.A.31) family.</text>
</comment>
<dbReference type="InterPro" id="IPR003020">
    <property type="entry name" value="HCO3_transpt_euk"/>
</dbReference>
<dbReference type="GO" id="GO:1902600">
    <property type="term" value="P:proton transmembrane transport"/>
    <property type="evidence" value="ECO:0007669"/>
    <property type="project" value="Ensembl"/>
</dbReference>
<dbReference type="GO" id="GO:0009791">
    <property type="term" value="P:post-embryonic development"/>
    <property type="evidence" value="ECO:0007669"/>
    <property type="project" value="Ensembl"/>
</dbReference>
<dbReference type="GO" id="GO:0048854">
    <property type="term" value="P:brain morphogenesis"/>
    <property type="evidence" value="ECO:0007669"/>
    <property type="project" value="Ensembl"/>
</dbReference>
<evidence type="ECO:0000313" key="19">
    <source>
        <dbReference type="Proteomes" id="UP000694390"/>
    </source>
</evidence>
<gene>
    <name evidence="18" type="primary">SLC4A10</name>
</gene>
<keyword evidence="10 14" id="KW-0472">Membrane</keyword>
<dbReference type="Proteomes" id="UP000694390">
    <property type="component" value="Chromosome 11"/>
</dbReference>